<evidence type="ECO:0000313" key="2">
    <source>
        <dbReference type="EMBL" id="OXB07859.1"/>
    </source>
</evidence>
<dbReference type="Proteomes" id="UP000184216">
    <property type="component" value="Unassembled WGS sequence"/>
</dbReference>
<evidence type="ECO:0000313" key="4">
    <source>
        <dbReference type="Proteomes" id="UP000184216"/>
    </source>
</evidence>
<feature type="domain" description="DUF4130" evidence="1">
    <location>
        <begin position="84"/>
        <end position="251"/>
    </location>
</feature>
<sequence length="259" mass="30814">MILVIYDGTYEGWLTAVFEIYEYKLEDTVFSKNGACDALLFSSNHVVITDFKKANRVLNGLKQRLSADGFSSFHKAFLSEVNHIEQTMFQFAQYIFSTTKNVEEDFSNAAVWDIRKATRLTGKEAHRMEAFVRFKLTKDQLYYAIIEPECDVLHLIENHFKNRYADQRWLIYDAKRKYGVYYDLENLSTVELEFNQGPVSSKFLTEICDEQEEFFQNLWKRYFSSVNIESRKNMKLHIQHMPKRYWRNLIEKIPPINKK</sequence>
<dbReference type="EMBL" id="FRBX01000004">
    <property type="protein sequence ID" value="SHM82846.1"/>
    <property type="molecule type" value="Genomic_DNA"/>
</dbReference>
<evidence type="ECO:0000313" key="3">
    <source>
        <dbReference type="EMBL" id="SHM82846.1"/>
    </source>
</evidence>
<dbReference type="AlphaFoldDB" id="A0AB36P661"/>
<accession>A0AB36P661</accession>
<proteinExistence type="predicted"/>
<name>A0AB36P661_9FLAO</name>
<dbReference type="RefSeq" id="WP_073396455.1">
    <property type="nucleotide sequence ID" value="NZ_FRBX01000004.1"/>
</dbReference>
<dbReference type="InterPro" id="IPR023875">
    <property type="entry name" value="DNA_repair_put"/>
</dbReference>
<reference evidence="3 4" key="2">
    <citation type="submission" date="2016-11" db="EMBL/GenBank/DDBJ databases">
        <authorList>
            <person name="Varghese N."/>
            <person name="Submissions S."/>
        </authorList>
    </citation>
    <scope>NUCLEOTIDE SEQUENCE [LARGE SCALE GENOMIC DNA]</scope>
    <source>
        <strain evidence="3 4">DSM 6368</strain>
    </source>
</reference>
<comment type="caution">
    <text evidence="2">The sequence shown here is derived from an EMBL/GenBank/DDBJ whole genome shotgun (WGS) entry which is preliminary data.</text>
</comment>
<dbReference type="InterPro" id="IPR025404">
    <property type="entry name" value="DUF4130"/>
</dbReference>
<dbReference type="EMBL" id="MUHB01000003">
    <property type="protein sequence ID" value="OXB07859.1"/>
    <property type="molecule type" value="Genomic_DNA"/>
</dbReference>
<dbReference type="NCBIfam" id="TIGR03915">
    <property type="entry name" value="SAM_7_link_chp"/>
    <property type="match status" value="1"/>
</dbReference>
<reference evidence="2 5" key="1">
    <citation type="submission" date="2016-11" db="EMBL/GenBank/DDBJ databases">
        <title>Whole genomes of Flavobacteriaceae.</title>
        <authorList>
            <person name="Stine C."/>
            <person name="Li C."/>
            <person name="Tadesse D."/>
        </authorList>
    </citation>
    <scope>NUCLEOTIDE SEQUENCE [LARGE SCALE GENOMIC DNA]</scope>
    <source>
        <strain evidence="2 5">ATCC 19366</strain>
    </source>
</reference>
<evidence type="ECO:0000313" key="5">
    <source>
        <dbReference type="Proteomes" id="UP000198431"/>
    </source>
</evidence>
<gene>
    <name evidence="2" type="ORF">B0A72_03085</name>
    <name evidence="3" type="ORF">SAMN05444387_3320</name>
</gene>
<keyword evidence="4" id="KW-1185">Reference proteome</keyword>
<dbReference type="Pfam" id="PF13566">
    <property type="entry name" value="DUF4130"/>
    <property type="match status" value="1"/>
</dbReference>
<organism evidence="2 5">
    <name type="scientific">Flavobacterium pectinovorum</name>
    <dbReference type="NCBI Taxonomy" id="29533"/>
    <lineage>
        <taxon>Bacteria</taxon>
        <taxon>Pseudomonadati</taxon>
        <taxon>Bacteroidota</taxon>
        <taxon>Flavobacteriia</taxon>
        <taxon>Flavobacteriales</taxon>
        <taxon>Flavobacteriaceae</taxon>
        <taxon>Flavobacterium</taxon>
    </lineage>
</organism>
<evidence type="ECO:0000259" key="1">
    <source>
        <dbReference type="Pfam" id="PF13566"/>
    </source>
</evidence>
<protein>
    <submittedName>
        <fullName evidence="2 3">DNA metabolism protein</fullName>
    </submittedName>
</protein>
<dbReference type="Proteomes" id="UP000198431">
    <property type="component" value="Unassembled WGS sequence"/>
</dbReference>